<organism evidence="1 2">
    <name type="scientific">Magnetospirillum fulvum</name>
    <name type="common">Rhodospirillum fulvum</name>
    <dbReference type="NCBI Taxonomy" id="1082"/>
    <lineage>
        <taxon>Bacteria</taxon>
        <taxon>Pseudomonadati</taxon>
        <taxon>Pseudomonadota</taxon>
        <taxon>Alphaproteobacteria</taxon>
        <taxon>Rhodospirillales</taxon>
        <taxon>Rhodospirillaceae</taxon>
        <taxon>Magnetospirillum</taxon>
    </lineage>
</organism>
<name>A0A1H6H0Y4_MAGFU</name>
<reference evidence="2" key="1">
    <citation type="submission" date="2016-10" db="EMBL/GenBank/DDBJ databases">
        <authorList>
            <person name="Varghese N."/>
            <person name="Submissions S."/>
        </authorList>
    </citation>
    <scope>NUCLEOTIDE SEQUENCE [LARGE SCALE GENOMIC DNA]</scope>
    <source>
        <strain evidence="2">DSM 13234</strain>
    </source>
</reference>
<keyword evidence="2" id="KW-1185">Reference proteome</keyword>
<accession>A0A1H6H0Y4</accession>
<dbReference type="AlphaFoldDB" id="A0A1H6H0Y4"/>
<proteinExistence type="predicted"/>
<sequence length="179" mass="20027">MTAHAPTVAFAGIDCLDIDVQVQIAAGLPAFIIVGPIVSVRTQLNGMWRSIQTALLGTMVLLYPMTATAVDLLPLKRGYYVDKSVSCSEASHATLELFTGRSFGANCEVKILRKVGQSFRIMQTCDVRGDVADSSFLYTVLNRREFLLENDERKFDFRFCDQKDLPYPWSKNDLSHILK</sequence>
<evidence type="ECO:0000313" key="2">
    <source>
        <dbReference type="Proteomes" id="UP000182983"/>
    </source>
</evidence>
<dbReference type="Proteomes" id="UP000182983">
    <property type="component" value="Unassembled WGS sequence"/>
</dbReference>
<dbReference type="RefSeq" id="WP_342027649.1">
    <property type="nucleotide sequence ID" value="NZ_FNWO01000002.1"/>
</dbReference>
<evidence type="ECO:0000313" key="1">
    <source>
        <dbReference type="EMBL" id="SEH27900.1"/>
    </source>
</evidence>
<gene>
    <name evidence="1" type="ORF">SAMN04244559_00619</name>
</gene>
<dbReference type="EMBL" id="FNWO01000002">
    <property type="protein sequence ID" value="SEH27900.1"/>
    <property type="molecule type" value="Genomic_DNA"/>
</dbReference>
<protein>
    <submittedName>
        <fullName evidence="1">Uncharacterized protein</fullName>
    </submittedName>
</protein>